<reference evidence="2" key="2">
    <citation type="journal article" date="2018" name="Mol. Plant Microbe Interact.">
        <title>Genome sequence resources for the wheat stripe rust pathogen (Puccinia striiformis f. sp. tritici) and the barley stripe rust pathogen (Puccinia striiformis f. sp. hordei).</title>
        <authorList>
            <person name="Xia C."/>
            <person name="Wang M."/>
            <person name="Yin C."/>
            <person name="Cornejo O.E."/>
            <person name="Hulbert S.H."/>
            <person name="Chen X."/>
        </authorList>
    </citation>
    <scope>NUCLEOTIDE SEQUENCE [LARGE SCALE GENOMIC DNA]</scope>
    <source>
        <strain evidence="2">93-210</strain>
    </source>
</reference>
<proteinExistence type="predicted"/>
<reference evidence="2" key="1">
    <citation type="journal article" date="2018" name="BMC Genomics">
        <title>Genomic insights into host adaptation between the wheat stripe rust pathogen (Puccinia striiformis f. sp. tritici) and the barley stripe rust pathogen (Puccinia striiformis f. sp. hordei).</title>
        <authorList>
            <person name="Xia C."/>
            <person name="Wang M."/>
            <person name="Yin C."/>
            <person name="Cornejo O.E."/>
            <person name="Hulbert S.H."/>
            <person name="Chen X."/>
        </authorList>
    </citation>
    <scope>NUCLEOTIDE SEQUENCE [LARGE SCALE GENOMIC DNA]</scope>
    <source>
        <strain evidence="2">93-210</strain>
    </source>
</reference>
<evidence type="ECO:0000313" key="2">
    <source>
        <dbReference type="Proteomes" id="UP001060170"/>
    </source>
</evidence>
<organism evidence="1 2">
    <name type="scientific">Puccinia striiformis f. sp. tritici</name>
    <dbReference type="NCBI Taxonomy" id="168172"/>
    <lineage>
        <taxon>Eukaryota</taxon>
        <taxon>Fungi</taxon>
        <taxon>Dikarya</taxon>
        <taxon>Basidiomycota</taxon>
        <taxon>Pucciniomycotina</taxon>
        <taxon>Pucciniomycetes</taxon>
        <taxon>Pucciniales</taxon>
        <taxon>Pucciniaceae</taxon>
        <taxon>Puccinia</taxon>
    </lineage>
</organism>
<accession>A0ACC0ECV7</accession>
<protein>
    <submittedName>
        <fullName evidence="1">Uncharacterized protein</fullName>
    </submittedName>
</protein>
<keyword evidence="2" id="KW-1185">Reference proteome</keyword>
<name>A0ACC0ECV7_9BASI</name>
<sequence>MFIHVTNNDPRHIAVYFLQLAIKAGGIPLKVTTDYGSETVDMATWQMYLSPQHGVIEGRQVTVEEASNRMHFTKSTRNQRIEQLWSQMMNQNNKSVIQLIRKSLSSGPGIVSDGTGGPAVPDFLQASTSQSSTHPHQLPPTLTSKPWFLYEPQMKALVVRWLIDGQNPDDINAQISYTIHPKTMSRWLSLFNRTHSVIVDPSTYGDRGRPLAISTEEREFLLDVLEHEPTLYLDEIQSFLESMTGVRYPTSTIHDDLHNRLQLTKKVANTVHPAQSALRRANYTCQVAQIPSSYLVFIDEAGVSKDTHRRNKGWAKKGKRTRRIHRTHDAIHINLLPAVCLDGLLCSIAQSGSIVRLDLEYFIEEVLIPCMNPFPGPNSVLIMDNAQIHHGGRIQQICNDNQIVLLYLPPYSPDFNPIEKVFSVLKSRLKRAQILTGTLDDAEIIKRFLPTFVTPQLMRALFSSCGYS</sequence>
<reference evidence="1 2" key="3">
    <citation type="journal article" date="2022" name="Microbiol. Spectr.">
        <title>Folding features and dynamics of 3D genome architecture in plant fungal pathogens.</title>
        <authorList>
            <person name="Xia C."/>
        </authorList>
    </citation>
    <scope>NUCLEOTIDE SEQUENCE [LARGE SCALE GENOMIC DNA]</scope>
    <source>
        <strain evidence="1 2">93-210</strain>
    </source>
</reference>
<dbReference type="EMBL" id="CM045872">
    <property type="protein sequence ID" value="KAI7949928.1"/>
    <property type="molecule type" value="Genomic_DNA"/>
</dbReference>
<comment type="caution">
    <text evidence="1">The sequence shown here is derived from an EMBL/GenBank/DDBJ whole genome shotgun (WGS) entry which is preliminary data.</text>
</comment>
<dbReference type="Proteomes" id="UP001060170">
    <property type="component" value="Chromosome 8"/>
</dbReference>
<gene>
    <name evidence="1" type="ORF">MJO28_008749</name>
</gene>
<evidence type="ECO:0000313" key="1">
    <source>
        <dbReference type="EMBL" id="KAI7949928.1"/>
    </source>
</evidence>